<dbReference type="GO" id="GO:0006508">
    <property type="term" value="P:proteolysis"/>
    <property type="evidence" value="ECO:0007669"/>
    <property type="project" value="InterPro"/>
</dbReference>
<evidence type="ECO:0000256" key="4">
    <source>
        <dbReference type="PROSITE-ProRule" id="PRU00134"/>
    </source>
</evidence>
<dbReference type="EMBL" id="CAMXCT010002313">
    <property type="protein sequence ID" value="CAI3997264.1"/>
    <property type="molecule type" value="Genomic_DNA"/>
</dbReference>
<evidence type="ECO:0000313" key="7">
    <source>
        <dbReference type="EMBL" id="CAL4784576.1"/>
    </source>
</evidence>
<dbReference type="PROSITE" id="PS50865">
    <property type="entry name" value="ZF_MYND_2"/>
    <property type="match status" value="1"/>
</dbReference>
<evidence type="ECO:0000256" key="1">
    <source>
        <dbReference type="ARBA" id="ARBA00022723"/>
    </source>
</evidence>
<name>A0A9P1G195_9DINO</name>
<dbReference type="InterPro" id="IPR029058">
    <property type="entry name" value="AB_hydrolase_fold"/>
</dbReference>
<dbReference type="GO" id="GO:0008270">
    <property type="term" value="F:zinc ion binding"/>
    <property type="evidence" value="ECO:0007669"/>
    <property type="project" value="UniProtKB-KW"/>
</dbReference>
<dbReference type="PANTHER" id="PTHR12277">
    <property type="entry name" value="ALPHA/BETA HYDROLASE DOMAIN-CONTAINING PROTEIN"/>
    <property type="match status" value="1"/>
</dbReference>
<dbReference type="SUPFAM" id="SSF144232">
    <property type="entry name" value="HIT/MYND zinc finger-like"/>
    <property type="match status" value="1"/>
</dbReference>
<reference evidence="6" key="1">
    <citation type="submission" date="2022-10" db="EMBL/GenBank/DDBJ databases">
        <authorList>
            <person name="Chen Y."/>
            <person name="Dougan E. K."/>
            <person name="Chan C."/>
            <person name="Rhodes N."/>
            <person name="Thang M."/>
        </authorList>
    </citation>
    <scope>NUCLEOTIDE SEQUENCE</scope>
</reference>
<dbReference type="Pfam" id="PF01753">
    <property type="entry name" value="zf-MYND"/>
    <property type="match status" value="1"/>
</dbReference>
<keyword evidence="2 4" id="KW-0863">Zinc-finger</keyword>
<evidence type="ECO:0000256" key="3">
    <source>
        <dbReference type="ARBA" id="ARBA00022833"/>
    </source>
</evidence>
<keyword evidence="8" id="KW-1185">Reference proteome</keyword>
<dbReference type="PANTHER" id="PTHR12277:SF81">
    <property type="entry name" value="PROTEIN ABHD13"/>
    <property type="match status" value="1"/>
</dbReference>
<dbReference type="OrthoDB" id="427821at2759"/>
<dbReference type="SUPFAM" id="SSF53474">
    <property type="entry name" value="alpha/beta-Hydrolases"/>
    <property type="match status" value="1"/>
</dbReference>
<dbReference type="InterPro" id="IPR001375">
    <property type="entry name" value="Peptidase_S9_cat"/>
</dbReference>
<keyword evidence="1" id="KW-0479">Metal-binding</keyword>
<feature type="domain" description="MYND-type" evidence="5">
    <location>
        <begin position="490"/>
        <end position="526"/>
    </location>
</feature>
<dbReference type="GO" id="GO:0008236">
    <property type="term" value="F:serine-type peptidase activity"/>
    <property type="evidence" value="ECO:0007669"/>
    <property type="project" value="InterPro"/>
</dbReference>
<reference evidence="7 8" key="2">
    <citation type="submission" date="2024-05" db="EMBL/GenBank/DDBJ databases">
        <authorList>
            <person name="Chen Y."/>
            <person name="Shah S."/>
            <person name="Dougan E. K."/>
            <person name="Thang M."/>
            <person name="Chan C."/>
        </authorList>
    </citation>
    <scope>NUCLEOTIDE SEQUENCE [LARGE SCALE GENOMIC DNA]</scope>
</reference>
<evidence type="ECO:0000313" key="6">
    <source>
        <dbReference type="EMBL" id="CAI3997264.1"/>
    </source>
</evidence>
<evidence type="ECO:0000256" key="2">
    <source>
        <dbReference type="ARBA" id="ARBA00022771"/>
    </source>
</evidence>
<dbReference type="Gene3D" id="3.40.50.1820">
    <property type="entry name" value="alpha/beta hydrolase"/>
    <property type="match status" value="1"/>
</dbReference>
<gene>
    <name evidence="6" type="ORF">C1SCF055_LOCUS23662</name>
</gene>
<dbReference type="AlphaFoldDB" id="A0A9P1G195"/>
<keyword evidence="3" id="KW-0862">Zinc</keyword>
<accession>A0A9P1G195</accession>
<dbReference type="EMBL" id="CAMXCT020002313">
    <property type="protein sequence ID" value="CAL1150639.1"/>
    <property type="molecule type" value="Genomic_DNA"/>
</dbReference>
<dbReference type="Pfam" id="PF00326">
    <property type="entry name" value="Peptidase_S9"/>
    <property type="match status" value="1"/>
</dbReference>
<protein>
    <submittedName>
        <fullName evidence="7">MYND-type domain-containing protein</fullName>
    </submittedName>
</protein>
<sequence length="892" mass="97983">MAEDSLAILPRNMGQQAVAGQKKKAAPRKFIPAQKGALITDNPLEEECPYTFSDSPAYLRQKKAEDEAKRAVELEGKEETRGFLRSVEELAHKQRWDEAFQVLEKRTAVPSGLFLVTRALLRWKFCHYSSALHDAEEALKNYGSSTKAGPLAAALASFARLCLGSEVQDKGSCSKDLRPLLDAWEQAEHAALTRHALGQGLFKPRKEERLQEPGCPVDGMQAEDGTYSAGGGIRLGYVLLKNQKDLNAPVVLHFHGSGETAADYLRPQLAEKYRDLPVHLFVADYRGYGWSGGEPSLATFLKDAEPLAEKLPELFVQHGLSWPYPGGLILSGRSIGAQVAVHLAVLFPTLFRALVLDSAVATSATGDRLGEARLAVLNQWHKELENANLEVLQPLDADLWRLGTLDKMRAFNGQLLLLHGLADDLVPYEGSESLHAATPSKQKELVLVKDASHNNIGHHAEYWHALRRFALKVQLDSTLPSVGPALEHLCAVCAQKAASKCGRCQKVWYCSRSHQAEHWKTHKASCSGTVEPKVVKEADASLVTLVLAEISSSKSLTNLTRTLATVLTQEHVAGVYISWHADTADLAREVEAQLAQTRGKSSKTVMWLESRVKKSDFEHLKAAAALLAGASQAWVSVVRPGQIWNPRFSSLVMPTLRRASADSRVTAVRCTRCVRPVEDGICSTQEEVEKALVAGTCKISEAPEEVDSLLVHAKTLQVFLDTTPLPALQHPFCAYRYVQKMCNAFGKKVMDAALPEGEWMRFESKALAMEAEEQEESGDNLLRGQELVKNSSQRFGDTSEPTEELPSRLSDADEAAEMIGGIRTSITRRLILRAGETLEAKELRELSMDVVTDAVEAAGLDQVIGIQSWARQTALELAQAAADKLDVKLREK</sequence>
<proteinExistence type="predicted"/>
<dbReference type="EMBL" id="CAMXCT030002313">
    <property type="protein sequence ID" value="CAL4784576.1"/>
    <property type="molecule type" value="Genomic_DNA"/>
</dbReference>
<evidence type="ECO:0000313" key="8">
    <source>
        <dbReference type="Proteomes" id="UP001152797"/>
    </source>
</evidence>
<evidence type="ECO:0000259" key="5">
    <source>
        <dbReference type="PROSITE" id="PS50865"/>
    </source>
</evidence>
<dbReference type="Proteomes" id="UP001152797">
    <property type="component" value="Unassembled WGS sequence"/>
</dbReference>
<comment type="caution">
    <text evidence="6">The sequence shown here is derived from an EMBL/GenBank/DDBJ whole genome shotgun (WGS) entry which is preliminary data.</text>
</comment>
<organism evidence="6">
    <name type="scientific">Cladocopium goreaui</name>
    <dbReference type="NCBI Taxonomy" id="2562237"/>
    <lineage>
        <taxon>Eukaryota</taxon>
        <taxon>Sar</taxon>
        <taxon>Alveolata</taxon>
        <taxon>Dinophyceae</taxon>
        <taxon>Suessiales</taxon>
        <taxon>Symbiodiniaceae</taxon>
        <taxon>Cladocopium</taxon>
    </lineage>
</organism>
<dbReference type="InterPro" id="IPR002893">
    <property type="entry name" value="Znf_MYND"/>
</dbReference>
<dbReference type="Gene3D" id="6.10.140.2220">
    <property type="match status" value="1"/>
</dbReference>